<protein>
    <submittedName>
        <fullName evidence="2">Uncharacterized protein</fullName>
    </submittedName>
</protein>
<dbReference type="Proteomes" id="UP000176191">
    <property type="component" value="Unassembled WGS sequence"/>
</dbReference>
<dbReference type="EMBL" id="MFAK01000041">
    <property type="protein sequence ID" value="OGD74077.1"/>
    <property type="molecule type" value="Genomic_DNA"/>
</dbReference>
<name>A0A1F5F335_9BACT</name>
<sequence>MKQYRLSPSTGIIFFIIITSFIFLSNRISKLPSAKFSPLPSPSQDADIPFRDQFTLEDILSQNDLVWLYADQTKQCLYGSRHYRGDENDSLWGWYRRDNDLYEAVPICAGECPSFFIKKVHSVRWDNKDNLCRIGIMMDLQINNNPPKLIWDITDYYDWGNDGQQFDNPPSEWNSMIEGIKLK</sequence>
<gene>
    <name evidence="2" type="ORF">A2228_00395</name>
</gene>
<evidence type="ECO:0000313" key="3">
    <source>
        <dbReference type="Proteomes" id="UP000176191"/>
    </source>
</evidence>
<keyword evidence="1" id="KW-0812">Transmembrane</keyword>
<evidence type="ECO:0000313" key="2">
    <source>
        <dbReference type="EMBL" id="OGD74077.1"/>
    </source>
</evidence>
<dbReference type="AlphaFoldDB" id="A0A1F5F335"/>
<proteinExistence type="predicted"/>
<comment type="caution">
    <text evidence="2">The sequence shown here is derived from an EMBL/GenBank/DDBJ whole genome shotgun (WGS) entry which is preliminary data.</text>
</comment>
<organism evidence="2 3">
    <name type="scientific">Candidatus Collierbacteria bacterium RIFOXYA2_FULL_46_10</name>
    <dbReference type="NCBI Taxonomy" id="1817726"/>
    <lineage>
        <taxon>Bacteria</taxon>
        <taxon>Candidatus Collieribacteriota</taxon>
    </lineage>
</organism>
<reference evidence="2 3" key="1">
    <citation type="journal article" date="2016" name="Nat. Commun.">
        <title>Thousands of microbial genomes shed light on interconnected biogeochemical processes in an aquifer system.</title>
        <authorList>
            <person name="Anantharaman K."/>
            <person name="Brown C.T."/>
            <person name="Hug L.A."/>
            <person name="Sharon I."/>
            <person name="Castelle C.J."/>
            <person name="Probst A.J."/>
            <person name="Thomas B.C."/>
            <person name="Singh A."/>
            <person name="Wilkins M.J."/>
            <person name="Karaoz U."/>
            <person name="Brodie E.L."/>
            <person name="Williams K.H."/>
            <person name="Hubbard S.S."/>
            <person name="Banfield J.F."/>
        </authorList>
    </citation>
    <scope>NUCLEOTIDE SEQUENCE [LARGE SCALE GENOMIC DNA]</scope>
</reference>
<feature type="transmembrane region" description="Helical" evidence="1">
    <location>
        <begin position="6"/>
        <end position="25"/>
    </location>
</feature>
<evidence type="ECO:0000256" key="1">
    <source>
        <dbReference type="SAM" id="Phobius"/>
    </source>
</evidence>
<accession>A0A1F5F335</accession>
<keyword evidence="1" id="KW-0472">Membrane</keyword>
<keyword evidence="1" id="KW-1133">Transmembrane helix</keyword>